<dbReference type="InterPro" id="IPR044068">
    <property type="entry name" value="CB"/>
</dbReference>
<dbReference type="AlphaFoldDB" id="A0A4R4XNC2"/>
<dbReference type="Pfam" id="PF02899">
    <property type="entry name" value="Phage_int_SAM_1"/>
    <property type="match status" value="1"/>
</dbReference>
<dbReference type="Pfam" id="PF21597">
    <property type="entry name" value="TetR_C_43"/>
    <property type="match status" value="1"/>
</dbReference>
<dbReference type="SUPFAM" id="SSF47823">
    <property type="entry name" value="lambda integrase-like, N-terminal domain"/>
    <property type="match status" value="1"/>
</dbReference>
<keyword evidence="6" id="KW-1185">Reference proteome</keyword>
<evidence type="ECO:0000313" key="6">
    <source>
        <dbReference type="Proteomes" id="UP000295302"/>
    </source>
</evidence>
<feature type="region of interest" description="Disordered" evidence="3">
    <location>
        <begin position="155"/>
        <end position="222"/>
    </location>
</feature>
<feature type="compositionally biased region" description="Basic residues" evidence="3">
    <location>
        <begin position="175"/>
        <end position="198"/>
    </location>
</feature>
<accession>A0A4R4XNC2</accession>
<keyword evidence="1 2" id="KW-0238">DNA-binding</keyword>
<dbReference type="SUPFAM" id="SSF48498">
    <property type="entry name" value="Tetracyclin repressor-like, C-terminal domain"/>
    <property type="match status" value="1"/>
</dbReference>
<name>A0A4R4XNC2_9ACTN</name>
<evidence type="ECO:0000259" key="4">
    <source>
        <dbReference type="PROSITE" id="PS51900"/>
    </source>
</evidence>
<gene>
    <name evidence="5" type="ORF">E1286_43230</name>
</gene>
<dbReference type="Gene3D" id="1.10.357.10">
    <property type="entry name" value="Tetracycline Repressor, domain 2"/>
    <property type="match status" value="1"/>
</dbReference>
<dbReference type="GO" id="GO:0015074">
    <property type="term" value="P:DNA integration"/>
    <property type="evidence" value="ECO:0007669"/>
    <property type="project" value="InterPro"/>
</dbReference>
<dbReference type="PROSITE" id="PS51900">
    <property type="entry name" value="CB"/>
    <property type="match status" value="1"/>
</dbReference>
<dbReference type="InterPro" id="IPR036271">
    <property type="entry name" value="Tet_transcr_reg_TetR-rel_C_sf"/>
</dbReference>
<feature type="compositionally biased region" description="Basic residues" evidence="3">
    <location>
        <begin position="210"/>
        <end position="222"/>
    </location>
</feature>
<feature type="domain" description="Core-binding (CB)" evidence="4">
    <location>
        <begin position="28"/>
        <end position="117"/>
    </location>
</feature>
<protein>
    <recommendedName>
        <fullName evidence="4">Core-binding (CB) domain-containing protein</fullName>
    </recommendedName>
</protein>
<dbReference type="InterPro" id="IPR049445">
    <property type="entry name" value="TetR_SbtR-like_C"/>
</dbReference>
<dbReference type="Proteomes" id="UP000295302">
    <property type="component" value="Unassembled WGS sequence"/>
</dbReference>
<reference evidence="5 6" key="1">
    <citation type="submission" date="2019-03" db="EMBL/GenBank/DDBJ databases">
        <title>Draft genome sequences of novel Actinobacteria.</title>
        <authorList>
            <person name="Sahin N."/>
            <person name="Ay H."/>
            <person name="Saygin H."/>
        </authorList>
    </citation>
    <scope>NUCLEOTIDE SEQUENCE [LARGE SCALE GENOMIC DNA]</scope>
    <source>
        <strain evidence="5 6">CH32</strain>
    </source>
</reference>
<dbReference type="EMBL" id="SMKQ01000277">
    <property type="protein sequence ID" value="TDD32761.1"/>
    <property type="molecule type" value="Genomic_DNA"/>
</dbReference>
<evidence type="ECO:0000256" key="2">
    <source>
        <dbReference type="PROSITE-ProRule" id="PRU01248"/>
    </source>
</evidence>
<dbReference type="InterPro" id="IPR004107">
    <property type="entry name" value="Integrase_SAM-like_N"/>
</dbReference>
<evidence type="ECO:0000313" key="5">
    <source>
        <dbReference type="EMBL" id="TDD32761.1"/>
    </source>
</evidence>
<dbReference type="Gene3D" id="1.10.150.130">
    <property type="match status" value="1"/>
</dbReference>
<dbReference type="InterPro" id="IPR010998">
    <property type="entry name" value="Integrase_recombinase_N"/>
</dbReference>
<evidence type="ECO:0000256" key="1">
    <source>
        <dbReference type="ARBA" id="ARBA00023125"/>
    </source>
</evidence>
<organism evidence="5 6">
    <name type="scientific">Nonomuraea terrae</name>
    <dbReference type="NCBI Taxonomy" id="2530383"/>
    <lineage>
        <taxon>Bacteria</taxon>
        <taxon>Bacillati</taxon>
        <taxon>Actinomycetota</taxon>
        <taxon>Actinomycetes</taxon>
        <taxon>Streptosporangiales</taxon>
        <taxon>Streptosporangiaceae</taxon>
        <taxon>Nonomuraea</taxon>
    </lineage>
</organism>
<comment type="caution">
    <text evidence="5">The sequence shown here is derived from an EMBL/GenBank/DDBJ whole genome shotgun (WGS) entry which is preliminary data.</text>
</comment>
<dbReference type="GO" id="GO:0003677">
    <property type="term" value="F:DNA binding"/>
    <property type="evidence" value="ECO:0007669"/>
    <property type="project" value="UniProtKB-UniRule"/>
</dbReference>
<evidence type="ECO:0000256" key="3">
    <source>
        <dbReference type="SAM" id="MobiDB-lite"/>
    </source>
</evidence>
<sequence length="340" mass="37561">MRCVTWQRLYATLIDPRTGHTGTLATIDQLTDFTDAWLANRPLSDSTRAAYRRDVHQYLAWSHAAGLYPLAVHWTHVNSYARHLERTPAHPKTGKPSTKRSIARKLSAVSSWYGFLRKMGAIQVNPVDDADKPKIENNTEPRGFSEMDAAALIAAAAPTSASARCAPSPSSGPPRRPRHRAVPDHRRRRRLPRRRQHPRPPPDEGPQGSRPRRSRCRIRRRSSPSWRCSLTRSLLGGGRCGGHGRNAPQRGRRRRSPAPSTWTSPNASWNRCAPLLARAQRQGRVRADLVVRDLAAVVVMTLATVHPGGGAAADTRRCLALLLSGLRPSAEPLPATGRAS</sequence>
<feature type="compositionally biased region" description="Low complexity" evidence="3">
    <location>
        <begin position="155"/>
        <end position="169"/>
    </location>
</feature>
<feature type="region of interest" description="Disordered" evidence="3">
    <location>
        <begin position="237"/>
        <end position="266"/>
    </location>
</feature>
<dbReference type="OrthoDB" id="4137935at2"/>
<proteinExistence type="predicted"/>